<protein>
    <recommendedName>
        <fullName evidence="3">Asparaginase</fullName>
    </recommendedName>
</protein>
<dbReference type="Pfam" id="PF01112">
    <property type="entry name" value="Asparaginase_2"/>
    <property type="match status" value="1"/>
</dbReference>
<accession>A0AAP0ZIH5</accession>
<dbReference type="SUPFAM" id="SSF56235">
    <property type="entry name" value="N-terminal nucleophile aminohydrolases (Ntn hydrolases)"/>
    <property type="match status" value="1"/>
</dbReference>
<dbReference type="Proteomes" id="UP000036790">
    <property type="component" value="Unassembled WGS sequence"/>
</dbReference>
<evidence type="ECO:0000313" key="2">
    <source>
        <dbReference type="Proteomes" id="UP000036790"/>
    </source>
</evidence>
<reference evidence="1 2" key="1">
    <citation type="submission" date="2015-07" db="EMBL/GenBank/DDBJ databases">
        <authorList>
            <consortium name="Consortium for Microbial Forensics and Genomics (microFORGE)"/>
            <person name="Knight B.M."/>
            <person name="Roberts D.P."/>
            <person name="Lin D."/>
            <person name="Hari K."/>
            <person name="Fletcher J."/>
            <person name="Melcher U."/>
            <person name="Blagden T."/>
            <person name="Winegar R.A."/>
        </authorList>
    </citation>
    <scope>NUCLEOTIDE SEQUENCE [LARGE SCALE GENOMIC DNA]</scope>
    <source>
        <strain evidence="1 2">X11-5A</strain>
    </source>
</reference>
<evidence type="ECO:0000313" key="1">
    <source>
        <dbReference type="EMBL" id="KOR39832.1"/>
    </source>
</evidence>
<sequence length="78" mass="8193">MRCRLACRSNPDASWCSAARHAKAAPFIEIPTAGGDGGAIALDAQGNAAFPFNTEGMYRGWIGADGTPHVAIFKNETL</sequence>
<comment type="caution">
    <text evidence="1">The sequence shown here is derived from an EMBL/GenBank/DDBJ whole genome shotgun (WGS) entry which is preliminary data.</text>
</comment>
<dbReference type="InterPro" id="IPR029055">
    <property type="entry name" value="Ntn_hydrolases_N"/>
</dbReference>
<dbReference type="Gene3D" id="3.60.20.30">
    <property type="entry name" value="(Glycosyl)asparaginase"/>
    <property type="match status" value="1"/>
</dbReference>
<proteinExistence type="predicted"/>
<reference evidence="1 2" key="2">
    <citation type="submission" date="2015-09" db="EMBL/GenBank/DDBJ databases">
        <title>Draft genome sequence of Xanthomonas oryzae pv. USA str. X11-5A.</title>
        <authorList>
            <person name="Knight B.M."/>
            <person name="Roberts D.P."/>
            <person name="Lin D."/>
            <person name="Hari K."/>
            <person name="Fletcher J."/>
            <person name="Melcher U."/>
            <person name="Blagden T."/>
            <person name="Winegar R.A."/>
        </authorList>
    </citation>
    <scope>NUCLEOTIDE SEQUENCE [LARGE SCALE GENOMIC DNA]</scope>
    <source>
        <strain evidence="1 2">X11-5A</strain>
    </source>
</reference>
<dbReference type="GO" id="GO:0016787">
    <property type="term" value="F:hydrolase activity"/>
    <property type="evidence" value="ECO:0007669"/>
    <property type="project" value="InterPro"/>
</dbReference>
<evidence type="ECO:0008006" key="3">
    <source>
        <dbReference type="Google" id="ProtNLM"/>
    </source>
</evidence>
<dbReference type="AlphaFoldDB" id="A0AAP0ZIH5"/>
<gene>
    <name evidence="1" type="ORF">ADT25_21030</name>
</gene>
<name>A0AAP0ZIH5_9XANT</name>
<organism evidence="1 2">
    <name type="scientific">Xanthomonas oryzae</name>
    <dbReference type="NCBI Taxonomy" id="347"/>
    <lineage>
        <taxon>Bacteria</taxon>
        <taxon>Pseudomonadati</taxon>
        <taxon>Pseudomonadota</taxon>
        <taxon>Gammaproteobacteria</taxon>
        <taxon>Lysobacterales</taxon>
        <taxon>Lysobacteraceae</taxon>
        <taxon>Xanthomonas</taxon>
    </lineage>
</organism>
<dbReference type="EMBL" id="LHUJ01000345">
    <property type="protein sequence ID" value="KOR39832.1"/>
    <property type="molecule type" value="Genomic_DNA"/>
</dbReference>
<dbReference type="InterPro" id="IPR000246">
    <property type="entry name" value="Peptidase_T2"/>
</dbReference>